<reference evidence="1 2" key="1">
    <citation type="submission" date="2024-09" db="EMBL/GenBank/DDBJ databases">
        <authorList>
            <person name="Sun Q."/>
            <person name="Mori K."/>
        </authorList>
    </citation>
    <scope>NUCLEOTIDE SEQUENCE [LARGE SCALE GENOMIC DNA]</scope>
    <source>
        <strain evidence="1 2">CCM 7468</strain>
    </source>
</reference>
<name>A0ABV6ITS5_9PROT</name>
<gene>
    <name evidence="1" type="ORF">ACFFIC_11380</name>
</gene>
<dbReference type="PROSITE" id="PS51257">
    <property type="entry name" value="PROKAR_LIPOPROTEIN"/>
    <property type="match status" value="1"/>
</dbReference>
<evidence type="ECO:0000313" key="2">
    <source>
        <dbReference type="Proteomes" id="UP001589789"/>
    </source>
</evidence>
<dbReference type="Proteomes" id="UP001589789">
    <property type="component" value="Unassembled WGS sequence"/>
</dbReference>
<dbReference type="RefSeq" id="WP_377050318.1">
    <property type="nucleotide sequence ID" value="NZ_JBHLVZ010000025.1"/>
</dbReference>
<evidence type="ECO:0008006" key="3">
    <source>
        <dbReference type="Google" id="ProtNLM"/>
    </source>
</evidence>
<evidence type="ECO:0000313" key="1">
    <source>
        <dbReference type="EMBL" id="MFC0386140.1"/>
    </source>
</evidence>
<accession>A0ABV6ITS5</accession>
<organism evidence="1 2">
    <name type="scientific">Muricoccus vinaceus</name>
    <dbReference type="NCBI Taxonomy" id="424704"/>
    <lineage>
        <taxon>Bacteria</taxon>
        <taxon>Pseudomonadati</taxon>
        <taxon>Pseudomonadota</taxon>
        <taxon>Alphaproteobacteria</taxon>
        <taxon>Acetobacterales</taxon>
        <taxon>Roseomonadaceae</taxon>
        <taxon>Muricoccus</taxon>
    </lineage>
</organism>
<sequence length="132" mass="13775">MRRLIPLLAIAGLAACSQEVPPSAMSDIPRRAPLLPSGSLVIALPGVPPVPRALTAELARGGPAICAPTVPARLDPVGEGQFRLVMQPPGFLVTRESILRRTGQGQPGAPELALDGANNGRCDYVIRTADRV</sequence>
<keyword evidence="2" id="KW-1185">Reference proteome</keyword>
<proteinExistence type="predicted"/>
<dbReference type="EMBL" id="JBHLVZ010000025">
    <property type="protein sequence ID" value="MFC0386140.1"/>
    <property type="molecule type" value="Genomic_DNA"/>
</dbReference>
<comment type="caution">
    <text evidence="1">The sequence shown here is derived from an EMBL/GenBank/DDBJ whole genome shotgun (WGS) entry which is preliminary data.</text>
</comment>
<protein>
    <recommendedName>
        <fullName evidence="3">Lipoprotein</fullName>
    </recommendedName>
</protein>